<dbReference type="Pfam" id="PF15309">
    <property type="entry name" value="ALMS_motif"/>
    <property type="match status" value="1"/>
</dbReference>
<feature type="domain" description="ALMS motif" evidence="5">
    <location>
        <begin position="767"/>
        <end position="853"/>
    </location>
</feature>
<dbReference type="GO" id="GO:0005813">
    <property type="term" value="C:centrosome"/>
    <property type="evidence" value="ECO:0007669"/>
    <property type="project" value="UniProtKB-SubCell"/>
</dbReference>
<feature type="compositionally biased region" description="Polar residues" evidence="4">
    <location>
        <begin position="22"/>
        <end position="41"/>
    </location>
</feature>
<feature type="compositionally biased region" description="Basic and acidic residues" evidence="4">
    <location>
        <begin position="236"/>
        <end position="245"/>
    </location>
</feature>
<dbReference type="InterPro" id="IPR029299">
    <property type="entry name" value="ALMS_motif"/>
</dbReference>
<name>A0AAV9SBB9_9TELE</name>
<organism evidence="6 7">
    <name type="scientific">Crenichthys baileyi</name>
    <name type="common">White River springfish</name>
    <dbReference type="NCBI Taxonomy" id="28760"/>
    <lineage>
        <taxon>Eukaryota</taxon>
        <taxon>Metazoa</taxon>
        <taxon>Chordata</taxon>
        <taxon>Craniata</taxon>
        <taxon>Vertebrata</taxon>
        <taxon>Euteleostomi</taxon>
        <taxon>Actinopterygii</taxon>
        <taxon>Neopterygii</taxon>
        <taxon>Teleostei</taxon>
        <taxon>Neoteleostei</taxon>
        <taxon>Acanthomorphata</taxon>
        <taxon>Ovalentaria</taxon>
        <taxon>Atherinomorphae</taxon>
        <taxon>Cyprinodontiformes</taxon>
        <taxon>Goodeidae</taxon>
        <taxon>Crenichthys</taxon>
    </lineage>
</organism>
<dbReference type="Proteomes" id="UP001311232">
    <property type="component" value="Unassembled WGS sequence"/>
</dbReference>
<feature type="compositionally biased region" description="Basic and acidic residues" evidence="4">
    <location>
        <begin position="805"/>
        <end position="814"/>
    </location>
</feature>
<evidence type="ECO:0000313" key="6">
    <source>
        <dbReference type="EMBL" id="KAK5618408.1"/>
    </source>
</evidence>
<evidence type="ECO:0000256" key="3">
    <source>
        <dbReference type="ARBA" id="ARBA00023212"/>
    </source>
</evidence>
<feature type="compositionally biased region" description="Polar residues" evidence="4">
    <location>
        <begin position="818"/>
        <end position="829"/>
    </location>
</feature>
<comment type="caution">
    <text evidence="6">The sequence shown here is derived from an EMBL/GenBank/DDBJ whole genome shotgun (WGS) entry which is preliminary data.</text>
</comment>
<keyword evidence="2" id="KW-0963">Cytoplasm</keyword>
<feature type="region of interest" description="Disordered" evidence="4">
    <location>
        <begin position="558"/>
        <end position="601"/>
    </location>
</feature>
<dbReference type="EMBL" id="JAHHUM010000623">
    <property type="protein sequence ID" value="KAK5618408.1"/>
    <property type="molecule type" value="Genomic_DNA"/>
</dbReference>
<keyword evidence="7" id="KW-1185">Reference proteome</keyword>
<comment type="subcellular location">
    <subcellularLocation>
        <location evidence="1">Cytoplasm</location>
        <location evidence="1">Cytoskeleton</location>
        <location evidence="1">Microtubule organizing center</location>
        <location evidence="1">Centrosome</location>
    </subcellularLocation>
</comment>
<feature type="region of interest" description="Disordered" evidence="4">
    <location>
        <begin position="708"/>
        <end position="752"/>
    </location>
</feature>
<sequence>MTLRRPAAHPRGARGWRRSGDESSLGSFVSQEETLPRSSDFSRAPRPQSAIEGGQLDIWLEYLRTMPSKVRSPIHNPSFDNPTASEGQTPERAWRQMDFSSSTASSSCGSSPSSQESLQTMWFPSPEHRRAWEKAHIMQSPSKEQAQLSCLAPVKIGWLPIQRRAMLVGNACSQTQHLNTSSGQVKLKQPITPAVQKNDDTDCYKAEAERSLTSPSAPGVKTQSTQDQASAVNKAASRDRTLEQASHRWRLLGPDKLNSAAKEVKRSVGWHALRTGWKPSNNSNELGKQTDLEPNEKPYLMTTTSTVHVKHLTASADPSGDRSLLRGANTTNIQKPHTPLQRTSSVQPLKATVFYGTNNTSESSHIQTSSTATTLIPQNKAGFSSITISSRKVSRSASLPGSPTNKSPSSPPADLQPMDPNSRQVRVQRKATVVKVTEQRVISSSASSTSRLGTPPSANDLDTVVHRRKATIIKVTEQKESYSPGKITHRDPEYRHSYTEGLYKNNSTLSQENHLENTKLPAYHLNSSPAAATDPNTFSSNAKINNTLHRSTLNLCLRDPPAIASPSLEPPPRADGQRSKRPQRPLSCYGSLSGDSKQSKESVAPLSNWNLESSGLPRETPINYLDFNRLFISSGKTAKEAGQPMATGRLTPNRDEKERLPVSVDGTRRASPSLTLIKAPDPDSHQSQEEVLALNAAAIIANIKLQRQLSKKKKTPSGESERDSAASPQGNAVTDETKDINSKKSEAQHHKQPCTEFIPLILDHETSSKQALERSRPEFISRSQERVRVLDHKVQERRRRSAAGKLERRGDKLRQLRAHSSTGSTSVNGNLIRPTDRGISQRDVHSRSKRRLASPSVPRQAD</sequence>
<evidence type="ECO:0000256" key="4">
    <source>
        <dbReference type="SAM" id="MobiDB-lite"/>
    </source>
</evidence>
<evidence type="ECO:0000256" key="1">
    <source>
        <dbReference type="ARBA" id="ARBA00004300"/>
    </source>
</evidence>
<evidence type="ECO:0000259" key="5">
    <source>
        <dbReference type="Pfam" id="PF15309"/>
    </source>
</evidence>
<feature type="region of interest" description="Disordered" evidence="4">
    <location>
        <begin position="637"/>
        <end position="661"/>
    </location>
</feature>
<keyword evidence="3" id="KW-0206">Cytoskeleton</keyword>
<reference evidence="6 7" key="1">
    <citation type="submission" date="2021-06" db="EMBL/GenBank/DDBJ databases">
        <authorList>
            <person name="Palmer J.M."/>
        </authorList>
    </citation>
    <scope>NUCLEOTIDE SEQUENCE [LARGE SCALE GENOMIC DNA]</scope>
    <source>
        <strain evidence="6 7">MEX-2019</strain>
        <tissue evidence="6">Muscle</tissue>
    </source>
</reference>
<feature type="region of interest" description="Disordered" evidence="4">
    <location>
        <begin position="97"/>
        <end position="119"/>
    </location>
</feature>
<feature type="region of interest" description="Disordered" evidence="4">
    <location>
        <begin position="392"/>
        <end position="460"/>
    </location>
</feature>
<accession>A0AAV9SBB9</accession>
<proteinExistence type="predicted"/>
<protein>
    <recommendedName>
        <fullName evidence="5">ALMS motif domain-containing protein</fullName>
    </recommendedName>
</protein>
<feature type="region of interest" description="Disordered" evidence="4">
    <location>
        <begin position="205"/>
        <end position="245"/>
    </location>
</feature>
<evidence type="ECO:0000256" key="2">
    <source>
        <dbReference type="ARBA" id="ARBA00022490"/>
    </source>
</evidence>
<dbReference type="AlphaFoldDB" id="A0AAV9SBB9"/>
<feature type="compositionally biased region" description="Polar residues" evidence="4">
    <location>
        <begin position="211"/>
        <end position="231"/>
    </location>
</feature>
<feature type="region of interest" description="Disordered" evidence="4">
    <location>
        <begin position="1"/>
        <end position="50"/>
    </location>
</feature>
<evidence type="ECO:0000313" key="7">
    <source>
        <dbReference type="Proteomes" id="UP001311232"/>
    </source>
</evidence>
<gene>
    <name evidence="6" type="ORF">CRENBAI_018634</name>
</gene>
<feature type="compositionally biased region" description="Basic and acidic residues" evidence="4">
    <location>
        <begin position="834"/>
        <end position="846"/>
    </location>
</feature>
<feature type="compositionally biased region" description="Polar residues" evidence="4">
    <location>
        <begin position="392"/>
        <end position="408"/>
    </location>
</feature>
<feature type="compositionally biased region" description="Basic and acidic residues" evidence="4">
    <location>
        <begin position="735"/>
        <end position="749"/>
    </location>
</feature>
<feature type="compositionally biased region" description="Low complexity" evidence="4">
    <location>
        <begin position="100"/>
        <end position="117"/>
    </location>
</feature>
<feature type="compositionally biased region" description="Basic residues" evidence="4">
    <location>
        <begin position="1"/>
        <end position="17"/>
    </location>
</feature>
<feature type="region of interest" description="Disordered" evidence="4">
    <location>
        <begin position="792"/>
        <end position="862"/>
    </location>
</feature>